<comment type="subcellular location">
    <subcellularLocation>
        <location evidence="9">Membrane</location>
        <topology evidence="9">Multi-pass membrane protein</topology>
    </subcellularLocation>
    <subcellularLocation>
        <location evidence="1">Mitochondrion inner membrane</location>
        <topology evidence="1">Multi-pass membrane protein</topology>
    </subcellularLocation>
</comment>
<evidence type="ECO:0000256" key="7">
    <source>
        <dbReference type="ARBA" id="ARBA00023128"/>
    </source>
</evidence>
<keyword evidence="8 11" id="KW-0472">Membrane</keyword>
<comment type="similarity">
    <text evidence="2 9">Belongs to the OXA1/ALB3/YidC family.</text>
</comment>
<dbReference type="CDD" id="cd20069">
    <property type="entry name" value="5TM_Oxa1-like"/>
    <property type="match status" value="1"/>
</dbReference>
<keyword evidence="6 11" id="KW-1133">Transmembrane helix</keyword>
<dbReference type="NCBIfam" id="TIGR03592">
    <property type="entry name" value="yidC_oxa1_cterm"/>
    <property type="match status" value="1"/>
</dbReference>
<dbReference type="InterPro" id="IPR001708">
    <property type="entry name" value="YidC/ALB3/OXA1/COX18"/>
</dbReference>
<protein>
    <submittedName>
        <fullName evidence="13">Mitochondrial inner membrane protein oxa1l</fullName>
    </submittedName>
</protein>
<feature type="domain" description="Membrane insertase YidC/Oxa/ALB C-terminal" evidence="12">
    <location>
        <begin position="165"/>
        <end position="359"/>
    </location>
</feature>
<dbReference type="AlphaFoldDB" id="A0AAD5XCR6"/>
<evidence type="ECO:0000259" key="12">
    <source>
        <dbReference type="Pfam" id="PF02096"/>
    </source>
</evidence>
<organism evidence="13 14">
    <name type="scientific">Physocladia obscura</name>
    <dbReference type="NCBI Taxonomy" id="109957"/>
    <lineage>
        <taxon>Eukaryota</taxon>
        <taxon>Fungi</taxon>
        <taxon>Fungi incertae sedis</taxon>
        <taxon>Chytridiomycota</taxon>
        <taxon>Chytridiomycota incertae sedis</taxon>
        <taxon>Chytridiomycetes</taxon>
        <taxon>Chytridiales</taxon>
        <taxon>Chytriomycetaceae</taxon>
        <taxon>Physocladia</taxon>
    </lineage>
</organism>
<evidence type="ECO:0000256" key="11">
    <source>
        <dbReference type="SAM" id="Phobius"/>
    </source>
</evidence>
<evidence type="ECO:0000256" key="4">
    <source>
        <dbReference type="ARBA" id="ARBA00022792"/>
    </source>
</evidence>
<sequence>MITPRLTKSILAATVTTRPALLHKSLAGTRFFVPQTRSFLFSRPLIAQTTPTVPNASNTVSAASTASNFQNTTNAANLVANETNAIQTQTIAQIETPTLKLIDPSVSTEFTNALDTVITDIVDIPTTQITSIGDLHALGLGSYYSPVGLFENFLEAVYLTTGLPWWATIATTTVFIRIALLPFVVKSQRTGAMMANLKPLIAPIQTELKAAQASGDRGKQAAVVKKMQNVYRENGINPFGSFWGFIQMPVFMSMFFGLRAMADLPVPGFTTGGFLWFHDLSVMDPTYILPIVASGTMLLVMDVGMENQAAGNAGQMETMKNVFKGMIFISLPFTATMPAAVFMYWTTSNFLTLLQAHLLKDPSVRKALNIPKMKNFANPAPVKGLSSGVTPDGLLSVKPMKFGEAWKLTQDEAKRSIDIGFKDMPQENPIFCKIIMGRSAKFTKRLTKKEKDTLRVAGVKSEPSGYQHDTKATLKAAAKALGAKQAVRSASVKTTLGPSQKTDKESLPTTSATTNIPASRSLTPSNPPAKAAALAATGSRLLALAKSLKKQNSTAGTMDIDVVLNNPALSVQKQKKDYVTKDLPDYVDLMYSNNPKKLVQRTLAMQNLKNK</sequence>
<feature type="transmembrane region" description="Helical" evidence="11">
    <location>
        <begin position="235"/>
        <end position="258"/>
    </location>
</feature>
<evidence type="ECO:0000256" key="10">
    <source>
        <dbReference type="SAM" id="MobiDB-lite"/>
    </source>
</evidence>
<proteinExistence type="inferred from homology"/>
<evidence type="ECO:0000313" key="13">
    <source>
        <dbReference type="EMBL" id="KAJ3103352.1"/>
    </source>
</evidence>
<dbReference type="Pfam" id="PF02096">
    <property type="entry name" value="60KD_IMP"/>
    <property type="match status" value="1"/>
</dbReference>
<evidence type="ECO:0000256" key="2">
    <source>
        <dbReference type="ARBA" id="ARBA00009877"/>
    </source>
</evidence>
<keyword evidence="3 9" id="KW-0812">Transmembrane</keyword>
<gene>
    <name evidence="13" type="primary">OXA1L</name>
    <name evidence="13" type="ORF">HK100_004214</name>
</gene>
<evidence type="ECO:0000256" key="8">
    <source>
        <dbReference type="ARBA" id="ARBA00023136"/>
    </source>
</evidence>
<evidence type="ECO:0000256" key="3">
    <source>
        <dbReference type="ARBA" id="ARBA00022692"/>
    </source>
</evidence>
<evidence type="ECO:0000313" key="14">
    <source>
        <dbReference type="Proteomes" id="UP001211907"/>
    </source>
</evidence>
<keyword evidence="14" id="KW-1185">Reference proteome</keyword>
<evidence type="ECO:0000256" key="9">
    <source>
        <dbReference type="RuleBase" id="RU003945"/>
    </source>
</evidence>
<keyword evidence="4" id="KW-0999">Mitochondrion inner membrane</keyword>
<dbReference type="GO" id="GO:0032979">
    <property type="term" value="P:protein insertion into mitochondrial inner membrane from matrix"/>
    <property type="evidence" value="ECO:0007669"/>
    <property type="project" value="TreeGrafter"/>
</dbReference>
<evidence type="ECO:0000256" key="5">
    <source>
        <dbReference type="ARBA" id="ARBA00022946"/>
    </source>
</evidence>
<evidence type="ECO:0000256" key="1">
    <source>
        <dbReference type="ARBA" id="ARBA00004448"/>
    </source>
</evidence>
<feature type="transmembrane region" description="Helical" evidence="11">
    <location>
        <begin position="287"/>
        <end position="305"/>
    </location>
</feature>
<dbReference type="PANTHER" id="PTHR12428">
    <property type="entry name" value="OXA1"/>
    <property type="match status" value="1"/>
</dbReference>
<dbReference type="EMBL" id="JADGJH010002109">
    <property type="protein sequence ID" value="KAJ3103352.1"/>
    <property type="molecule type" value="Genomic_DNA"/>
</dbReference>
<evidence type="ECO:0000256" key="6">
    <source>
        <dbReference type="ARBA" id="ARBA00022989"/>
    </source>
</evidence>
<accession>A0AAD5XCR6</accession>
<feature type="transmembrane region" description="Helical" evidence="11">
    <location>
        <begin position="163"/>
        <end position="185"/>
    </location>
</feature>
<dbReference type="InterPro" id="IPR028055">
    <property type="entry name" value="YidC/Oxa/ALB_C"/>
</dbReference>
<feature type="compositionally biased region" description="Polar residues" evidence="10">
    <location>
        <begin position="491"/>
        <end position="500"/>
    </location>
</feature>
<feature type="compositionally biased region" description="Polar residues" evidence="10">
    <location>
        <begin position="507"/>
        <end position="524"/>
    </location>
</feature>
<feature type="region of interest" description="Disordered" evidence="10">
    <location>
        <begin position="488"/>
        <end position="528"/>
    </location>
</feature>
<comment type="caution">
    <text evidence="13">The sequence shown here is derived from an EMBL/GenBank/DDBJ whole genome shotgun (WGS) entry which is preliminary data.</text>
</comment>
<dbReference type="GO" id="GO:0005743">
    <property type="term" value="C:mitochondrial inner membrane"/>
    <property type="evidence" value="ECO:0007669"/>
    <property type="project" value="UniProtKB-SubCell"/>
</dbReference>
<feature type="transmembrane region" description="Helical" evidence="11">
    <location>
        <begin position="326"/>
        <end position="345"/>
    </location>
</feature>
<name>A0AAD5XCR6_9FUNG</name>
<dbReference type="GO" id="GO:0032977">
    <property type="term" value="F:membrane insertase activity"/>
    <property type="evidence" value="ECO:0007669"/>
    <property type="project" value="InterPro"/>
</dbReference>
<keyword evidence="7" id="KW-0496">Mitochondrion</keyword>
<dbReference type="PANTHER" id="PTHR12428:SF66">
    <property type="entry name" value="MITOCHONDRIAL INNER MEMBRANE PROTEIN OXA1L"/>
    <property type="match status" value="1"/>
</dbReference>
<dbReference type="Proteomes" id="UP001211907">
    <property type="component" value="Unassembled WGS sequence"/>
</dbReference>
<keyword evidence="5" id="KW-0809">Transit peptide</keyword>
<reference evidence="13" key="1">
    <citation type="submission" date="2020-05" db="EMBL/GenBank/DDBJ databases">
        <title>Phylogenomic resolution of chytrid fungi.</title>
        <authorList>
            <person name="Stajich J.E."/>
            <person name="Amses K."/>
            <person name="Simmons R."/>
            <person name="Seto K."/>
            <person name="Myers J."/>
            <person name="Bonds A."/>
            <person name="Quandt C.A."/>
            <person name="Barry K."/>
            <person name="Liu P."/>
            <person name="Grigoriev I."/>
            <person name="Longcore J.E."/>
            <person name="James T.Y."/>
        </authorList>
    </citation>
    <scope>NUCLEOTIDE SEQUENCE</scope>
    <source>
        <strain evidence="13">JEL0513</strain>
    </source>
</reference>